<dbReference type="AlphaFoldDB" id="A0A7H9CM94"/>
<gene>
    <name evidence="1" type="ORF">CINF_0840</name>
</gene>
<keyword evidence="2" id="KW-1185">Reference proteome</keyword>
<protein>
    <submittedName>
        <fullName evidence="1">Uncharacterized protein</fullName>
    </submittedName>
</protein>
<accession>A0A7H9CM94</accession>
<dbReference type="KEGG" id="cinf:CINF_0840"/>
<proteinExistence type="predicted"/>
<evidence type="ECO:0000313" key="2">
    <source>
        <dbReference type="Proteomes" id="UP000509414"/>
    </source>
</evidence>
<dbReference type="RefSeq" id="WP_178696492.1">
    <property type="nucleotide sequence ID" value="NZ_CP049075.1"/>
</dbReference>
<name>A0A7H9CM94_9BACT</name>
<dbReference type="EMBL" id="CP049075">
    <property type="protein sequence ID" value="QLI05354.1"/>
    <property type="molecule type" value="Genomic_DNA"/>
</dbReference>
<evidence type="ECO:0000313" key="1">
    <source>
        <dbReference type="EMBL" id="QLI05354.1"/>
    </source>
</evidence>
<reference evidence="1 2" key="1">
    <citation type="submission" date="2020-02" db="EMBL/GenBank/DDBJ databases">
        <title>Complete genome sequence of the novel Campylobacter species Candidatus Campylobacter infans.</title>
        <authorList>
            <person name="Duim B."/>
            <person name="Zomer A."/>
            <person name="van der Graaf L."/>
            <person name="Wagenaar J."/>
        </authorList>
    </citation>
    <scope>NUCLEOTIDE SEQUENCE [LARGE SCALE GENOMIC DNA]</scope>
    <source>
        <strain evidence="1 2">19S00001</strain>
    </source>
</reference>
<dbReference type="Proteomes" id="UP000509414">
    <property type="component" value="Chromosome"/>
</dbReference>
<organism evidence="1 2">
    <name type="scientific">Candidatus Campylobacter infans</name>
    <dbReference type="NCBI Taxonomy" id="2561898"/>
    <lineage>
        <taxon>Bacteria</taxon>
        <taxon>Pseudomonadati</taxon>
        <taxon>Campylobacterota</taxon>
        <taxon>Epsilonproteobacteria</taxon>
        <taxon>Campylobacterales</taxon>
        <taxon>Campylobacteraceae</taxon>
        <taxon>Campylobacter</taxon>
    </lineage>
</organism>
<sequence>MINSISSNAYSSYANYANSQNNANHANLNNAKSTPVDLAQNLASEQASIQTTIMDTANKMGEDVLSVLGTNLNIQA</sequence>